<evidence type="ECO:0000313" key="4">
    <source>
        <dbReference type="EMBL" id="MBE5918974.1"/>
    </source>
</evidence>
<dbReference type="PANTHER" id="PTHR45661:SF3">
    <property type="entry name" value="IG-LIKE DOMAIN-CONTAINING PROTEIN"/>
    <property type="match status" value="1"/>
</dbReference>
<dbReference type="InterPro" id="IPR026906">
    <property type="entry name" value="LRR_5"/>
</dbReference>
<dbReference type="Pfam" id="PF09479">
    <property type="entry name" value="Flg_new"/>
    <property type="match status" value="4"/>
</dbReference>
<evidence type="ECO:0000256" key="3">
    <source>
        <dbReference type="SAM" id="SignalP"/>
    </source>
</evidence>
<feature type="chain" id="PRO_5037618392" description="Listeria/Bacterioides repeat-containing protein" evidence="3">
    <location>
        <begin position="30"/>
        <end position="1745"/>
    </location>
</feature>
<dbReference type="Pfam" id="PF13306">
    <property type="entry name" value="LRR_5"/>
    <property type="match status" value="4"/>
</dbReference>
<feature type="compositionally biased region" description="Acidic residues" evidence="2">
    <location>
        <begin position="100"/>
        <end position="130"/>
    </location>
</feature>
<dbReference type="GO" id="GO:0030313">
    <property type="term" value="C:cell envelope"/>
    <property type="evidence" value="ECO:0007669"/>
    <property type="project" value="UniProtKB-SubCell"/>
</dbReference>
<proteinExistence type="predicted"/>
<keyword evidence="3" id="KW-0732">Signal</keyword>
<dbReference type="InterPro" id="IPR032675">
    <property type="entry name" value="LRR_dom_sf"/>
</dbReference>
<evidence type="ECO:0008006" key="6">
    <source>
        <dbReference type="Google" id="ProtNLM"/>
    </source>
</evidence>
<reference evidence="4" key="1">
    <citation type="submission" date="2019-04" db="EMBL/GenBank/DDBJ databases">
        <title>Evolution of Biomass-Degrading Anaerobic Consortia Revealed by Metagenomics.</title>
        <authorList>
            <person name="Peng X."/>
        </authorList>
    </citation>
    <scope>NUCLEOTIDE SEQUENCE</scope>
    <source>
        <strain evidence="4">SIG311</strain>
    </source>
</reference>
<dbReference type="Proteomes" id="UP000766246">
    <property type="component" value="Unassembled WGS sequence"/>
</dbReference>
<sequence>MKKVIGLLAPRLLCLVLVFCLSMPSVAYAAPTQPDNNMQLDETNSAETEVIEGQKPDDNKSDDNKEDSSEEPSQAVDKEQSESTIEEPAKEDDKDKNEDNKEDTDENLTDTSEEEELLVEEPAEEEELLEDANHGKAGDNITWSYDESTYTLSFKGSGRMYDYSYGNNQQAGDPSNSNAPWYNYHEVKISSNTYRNINIEFSDDITYIGSMSFVKFGIHSMKLPAKLTGIGKYAFSNARVTTGKNNPLVIPGTVKKVDDYSFYGASISYIEFKPGVKEIGKSAFSCAHFDDITWNDVSIIGENAFWYASIHNFTVPAKCTLVKSGGFGNINGAKKVTFLGQLPTLEKDAFKWCYVNAFYNPNEKSFTKEAMDKASETFEGVTWIPNGQKFSNKAGDNITWSFDEKTDTLIFSGYGDMYDYSPTKVYPWNDRLGSFKSVKMDDRITSIGEYAFYKAHIGKSLVLPKKLKKIGKYAFYDAYLSDVQFPESVEVIDDMAFYSVAYMKNTNSFPKGVKRIGKKAFWDTDWSGEINLDSIERIEDEGLCFGQSNKHPIINNHFPNTLKYVGDRVFSNIDAKYKDTIYPDTIQHLGANCLGFSVGTEGTYTVPKGLTSLGENFITSSGYTKLVIGKQVKHLGASALYSSKLKEVVFEGDFPAYDGAVFHDLYYDQVLTVYYPAENETWQDGIADATYDDRYIQFVPVTNGKPVSVTFVGYDGKTVIDKVQVTAGQSVAEPSAKLANLGGWYTEAKVQCELTKWDFTKPVNANMKLYAGKSYTGHRVYFKSNGGSPVSMQTVADGGLVKEPKEPTKNNARFDYWSTSKALNKEYYFKSKVKSDLILYAKWDRNHTKIIHHLDIGGYSSGTTTLYGTKSLADLYKDDIADLSKEYKATFKGWYYDKAYTKPVPGNLVFDSSKNENYEIYAKWEKTFVKVTLKYNDGVTKDKVVTVAYKEWPRNGEMAYPKRKGYEFSGWYDDEACTTQAAYVFESDSVKYGKWIPKKNSVSYYAILPNGYSRYLEYDSIETGNKLFKSDEEIINKVGADYVVEGWYFDEACTKPISKSYLVDESVKAYVKLKWKTYTVTADPKNGEKPYTAELSPNDKLPFPIPKKEGYEFKYWIYQDSTDTSKWYYVDKLTRGLIDSGCKLIASYSQENIHNTSINVSGIKDYTYTGFAITQPDLTVMDGKIVLTQGVDYTLAYSKNVNAGDAQVVINFKGMYSGKQVHTFKIKQADLAEALKAKTLTTNEADLIYASNGRVQKAAPKLILKTGSKAYTLKNTVNYTLVYPKTDKKQADYDANAFKAPGAYYITVNGKGNFKGSIKVKQEITTDRLVSKIAISGLKSCVYTGQPICPDFTVKYGKDIVATSKAGVFQSDVLTVAYTDNKEVGTATIKLTGKAGSGYKGTKAFTFKITGTSISKAKVTGITSQIFDGKAKEQNALMLTVGKEELKKDKDYTVSYSNNINKGTAKILISGINGYTGSITKTFTIAAHDLSQDGTVTVDGTAPYLKKGAKPANITVKACGQTLVNNRDFTVTYLNNKKVGAEATVKITGKGNYKSLLKTTYKVVQGDFSKCKVVANNVNYKNKVGNFQTTVTVYDEEGTKLAAGVDYEKAFIYSASYSSAALDPKKDKCQSGTRYVTVKPKGNFFSEGVEVKALYRILPKNIKNISNAKFTIRDYTYTGKRIAPYIRNIVGKYGKTDLTPSIDFVVSEYGENTKLGTGYVILKGQGEYTGTKKVTFKITKRVVKQ</sequence>
<comment type="subcellular location">
    <subcellularLocation>
        <location evidence="1">Cell envelope</location>
    </subcellularLocation>
</comment>
<feature type="signal peptide" evidence="3">
    <location>
        <begin position="1"/>
        <end position="29"/>
    </location>
</feature>
<dbReference type="InterPro" id="IPR053139">
    <property type="entry name" value="Surface_bspA-like"/>
</dbReference>
<feature type="region of interest" description="Disordered" evidence="2">
    <location>
        <begin position="31"/>
        <end position="142"/>
    </location>
</feature>
<protein>
    <recommendedName>
        <fullName evidence="6">Listeria/Bacterioides repeat-containing protein</fullName>
    </recommendedName>
</protein>
<feature type="compositionally biased region" description="Polar residues" evidence="2">
    <location>
        <begin position="33"/>
        <end position="47"/>
    </location>
</feature>
<dbReference type="InterPro" id="IPR013378">
    <property type="entry name" value="InlB-like_B-rpt"/>
</dbReference>
<organism evidence="4 5">
    <name type="scientific">Pseudobutyrivibrio ruminis</name>
    <dbReference type="NCBI Taxonomy" id="46206"/>
    <lineage>
        <taxon>Bacteria</taxon>
        <taxon>Bacillati</taxon>
        <taxon>Bacillota</taxon>
        <taxon>Clostridia</taxon>
        <taxon>Lachnospirales</taxon>
        <taxon>Lachnospiraceae</taxon>
        <taxon>Pseudobutyrivibrio</taxon>
    </lineage>
</organism>
<evidence type="ECO:0000256" key="1">
    <source>
        <dbReference type="ARBA" id="ARBA00004196"/>
    </source>
</evidence>
<dbReference type="Gene3D" id="2.60.40.4270">
    <property type="entry name" value="Listeria-Bacteroides repeat domain"/>
    <property type="match status" value="2"/>
</dbReference>
<dbReference type="Gene3D" id="3.80.10.10">
    <property type="entry name" value="Ribonuclease Inhibitor"/>
    <property type="match status" value="3"/>
</dbReference>
<gene>
    <name evidence="4" type="ORF">E7272_03935</name>
</gene>
<feature type="compositionally biased region" description="Basic and acidic residues" evidence="2">
    <location>
        <begin position="52"/>
        <end position="67"/>
    </location>
</feature>
<comment type="caution">
    <text evidence="4">The sequence shown here is derived from an EMBL/GenBank/DDBJ whole genome shotgun (WGS) entry which is preliminary data.</text>
</comment>
<name>A0A927YLM4_9FIRM</name>
<evidence type="ECO:0000313" key="5">
    <source>
        <dbReference type="Proteomes" id="UP000766246"/>
    </source>
</evidence>
<evidence type="ECO:0000256" key="2">
    <source>
        <dbReference type="SAM" id="MobiDB-lite"/>
    </source>
</evidence>
<feature type="compositionally biased region" description="Basic and acidic residues" evidence="2">
    <location>
        <begin position="76"/>
        <end position="99"/>
    </location>
</feature>
<dbReference type="PANTHER" id="PTHR45661">
    <property type="entry name" value="SURFACE ANTIGEN"/>
    <property type="match status" value="1"/>
</dbReference>
<dbReference type="EMBL" id="SVER01000008">
    <property type="protein sequence ID" value="MBE5918974.1"/>
    <property type="molecule type" value="Genomic_DNA"/>
</dbReference>
<dbReference type="InterPro" id="IPR042229">
    <property type="entry name" value="Listeria/Bacterioides_rpt_sf"/>
</dbReference>
<accession>A0A927YLM4</accession>